<evidence type="ECO:0000313" key="5">
    <source>
        <dbReference type="Proteomes" id="UP000006346"/>
    </source>
</evidence>
<sequence length="362" mass="40332">MTEKKKQMITLFRVIGAYKKSMLLGFLIGVSLVLGSFLINQVISNERIPITLAKGGTETRPILNPDHIENNQNSQEKKSIQIPETVKEKDDIEVEESNHTYSAMQKRFTVLIVGVDQRPGEKSYSNTDTLLVASINTENGKVNLLSIPRDTQVNIPGRGKEKINAAARLGKGLKTTQAIIEQLIAQPIDGYVLTNFDGFKTIIDTLGGITLTVEKNMYYVTGDAKDGVINLKKGTQRLNGAQALQYARFRQDALADISRTSRQQAVLKAMEREFLQVKTLSKLPALISQMTKAVETNLSFSQLWAIGNVLLRVNNPEVVSQTLPGNFLIENDISYWKVDPKKSKAIVKRFIEEGKTSSVFFQ</sequence>
<proteinExistence type="inferred from homology"/>
<dbReference type="OrthoDB" id="9782542at2"/>
<dbReference type="Proteomes" id="UP000006346">
    <property type="component" value="Chromosome"/>
</dbReference>
<dbReference type="PANTHER" id="PTHR33392:SF6">
    <property type="entry name" value="POLYISOPRENYL-TEICHOIC ACID--PEPTIDOGLYCAN TEICHOIC ACID TRANSFERASE TAGU"/>
    <property type="match status" value="1"/>
</dbReference>
<dbReference type="PANTHER" id="PTHR33392">
    <property type="entry name" value="POLYISOPRENYL-TEICHOIC ACID--PEPTIDOGLYCAN TEICHOIC ACID TRANSFERASE TAGU"/>
    <property type="match status" value="1"/>
</dbReference>
<reference evidence="4 5" key="2">
    <citation type="journal article" date="2012" name="J. Bacteriol.">
        <title>Complete genome sequences of Desulfosporosinus orientis DSM765T, Desulfosporosinus youngiae DSM17734T, Desulfosporosinus meridiei DSM13257T, and Desulfosporosinus acidiphilus DSM22704T.</title>
        <authorList>
            <person name="Pester M."/>
            <person name="Brambilla E."/>
            <person name="Alazard D."/>
            <person name="Rattei T."/>
            <person name="Weinmaier T."/>
            <person name="Han J."/>
            <person name="Lucas S."/>
            <person name="Lapidus A."/>
            <person name="Cheng J.F."/>
            <person name="Goodwin L."/>
            <person name="Pitluck S."/>
            <person name="Peters L."/>
            <person name="Ovchinnikova G."/>
            <person name="Teshima H."/>
            <person name="Detter J.C."/>
            <person name="Han C.S."/>
            <person name="Tapia R."/>
            <person name="Land M.L."/>
            <person name="Hauser L."/>
            <person name="Kyrpides N.C."/>
            <person name="Ivanova N.N."/>
            <person name="Pagani I."/>
            <person name="Huntmann M."/>
            <person name="Wei C.L."/>
            <person name="Davenport K.W."/>
            <person name="Daligault H."/>
            <person name="Chain P.S."/>
            <person name="Chen A."/>
            <person name="Mavromatis K."/>
            <person name="Markowitz V."/>
            <person name="Szeto E."/>
            <person name="Mikhailova N."/>
            <person name="Pati A."/>
            <person name="Wagner M."/>
            <person name="Woyke T."/>
            <person name="Ollivier B."/>
            <person name="Klenk H.P."/>
            <person name="Spring S."/>
            <person name="Loy A."/>
        </authorList>
    </citation>
    <scope>NUCLEOTIDE SEQUENCE [LARGE SCALE GENOMIC DNA]</scope>
    <source>
        <strain evidence="5">ATCC 19365 / DSM 765 / NCIMB 8382 / VKM B-1628</strain>
    </source>
</reference>
<dbReference type="EMBL" id="CP003108">
    <property type="protein sequence ID" value="AET66756.1"/>
    <property type="molecule type" value="Genomic_DNA"/>
</dbReference>
<keyword evidence="2" id="KW-0812">Transmembrane</keyword>
<dbReference type="Pfam" id="PF03816">
    <property type="entry name" value="LytR_cpsA_psr"/>
    <property type="match status" value="1"/>
</dbReference>
<dbReference type="InterPro" id="IPR004474">
    <property type="entry name" value="LytR_CpsA_psr"/>
</dbReference>
<dbReference type="InterPro" id="IPR050922">
    <property type="entry name" value="LytR/CpsA/Psr_CW_biosynth"/>
</dbReference>
<dbReference type="RefSeq" id="WP_014183577.1">
    <property type="nucleotide sequence ID" value="NC_016584.1"/>
</dbReference>
<protein>
    <submittedName>
        <fullName evidence="4">Cell envelope-related function transcriptional attenuator common domain protein</fullName>
    </submittedName>
</protein>
<dbReference type="Gene3D" id="3.40.630.190">
    <property type="entry name" value="LCP protein"/>
    <property type="match status" value="1"/>
</dbReference>
<dbReference type="KEGG" id="dor:Desor_1082"/>
<accession>G7WAI8</accession>
<keyword evidence="2" id="KW-1133">Transmembrane helix</keyword>
<evidence type="ECO:0000256" key="1">
    <source>
        <dbReference type="ARBA" id="ARBA00006068"/>
    </source>
</evidence>
<feature type="transmembrane region" description="Helical" evidence="2">
    <location>
        <begin position="21"/>
        <end position="39"/>
    </location>
</feature>
<reference evidence="5" key="1">
    <citation type="submission" date="2011-11" db="EMBL/GenBank/DDBJ databases">
        <title>Complete sequence of Desulfosporosinus orientis DSM 765.</title>
        <authorList>
            <person name="Lucas S."/>
            <person name="Han J."/>
            <person name="Lapidus A."/>
            <person name="Cheng J.-F."/>
            <person name="Goodwin L."/>
            <person name="Pitluck S."/>
            <person name="Peters L."/>
            <person name="Ovchinnikova G."/>
            <person name="Teshima H."/>
            <person name="Detter J.C."/>
            <person name="Han C."/>
            <person name="Tapia R."/>
            <person name="Land M."/>
            <person name="Hauser L."/>
            <person name="Kyrpides N."/>
            <person name="Ivanova N."/>
            <person name="Pagani I."/>
            <person name="Pester M."/>
            <person name="Spring S."/>
            <person name="Ollivier B."/>
            <person name="Rattei T."/>
            <person name="Klenk H.-P."/>
            <person name="Wagner M."/>
            <person name="Loy A."/>
            <person name="Woyke T."/>
        </authorList>
    </citation>
    <scope>NUCLEOTIDE SEQUENCE [LARGE SCALE GENOMIC DNA]</scope>
    <source>
        <strain evidence="5">ATCC 19365 / DSM 765 / NCIMB 8382 / VKM B-1628</strain>
    </source>
</reference>
<dbReference type="NCBIfam" id="TIGR00350">
    <property type="entry name" value="lytR_cpsA_psr"/>
    <property type="match status" value="1"/>
</dbReference>
<evidence type="ECO:0000313" key="4">
    <source>
        <dbReference type="EMBL" id="AET66756.1"/>
    </source>
</evidence>
<keyword evidence="5" id="KW-1185">Reference proteome</keyword>
<dbReference type="eggNOG" id="COG1316">
    <property type="taxonomic scope" value="Bacteria"/>
</dbReference>
<name>G7WAI8_DESOD</name>
<dbReference type="STRING" id="768706.Desor_1082"/>
<evidence type="ECO:0000259" key="3">
    <source>
        <dbReference type="Pfam" id="PF03816"/>
    </source>
</evidence>
<dbReference type="AlphaFoldDB" id="G7WAI8"/>
<gene>
    <name evidence="4" type="ordered locus">Desor_1082</name>
</gene>
<dbReference type="PATRIC" id="fig|768706.3.peg.1057"/>
<dbReference type="HOGENOM" id="CLU_016455_5_5_9"/>
<keyword evidence="2" id="KW-0472">Membrane</keyword>
<feature type="domain" description="Cell envelope-related transcriptional attenuator" evidence="3">
    <location>
        <begin position="126"/>
        <end position="273"/>
    </location>
</feature>
<evidence type="ECO:0000256" key="2">
    <source>
        <dbReference type="SAM" id="Phobius"/>
    </source>
</evidence>
<comment type="similarity">
    <text evidence="1">Belongs to the LytR/CpsA/Psr (LCP) family.</text>
</comment>
<organism evidence="4 5">
    <name type="scientific">Desulfosporosinus orientis (strain ATCC 19365 / DSM 765 / NCIMB 8382 / VKM B-1628 / Singapore I)</name>
    <name type="common">Desulfotomaculum orientis</name>
    <dbReference type="NCBI Taxonomy" id="768706"/>
    <lineage>
        <taxon>Bacteria</taxon>
        <taxon>Bacillati</taxon>
        <taxon>Bacillota</taxon>
        <taxon>Clostridia</taxon>
        <taxon>Eubacteriales</taxon>
        <taxon>Desulfitobacteriaceae</taxon>
        <taxon>Desulfosporosinus</taxon>
    </lineage>
</organism>